<dbReference type="Proteomes" id="UP000470875">
    <property type="component" value="Unassembled WGS sequence"/>
</dbReference>
<dbReference type="AlphaFoldDB" id="A0A6N7WA22"/>
<keyword evidence="2" id="KW-1185">Reference proteome</keyword>
<comment type="caution">
    <text evidence="1">The sequence shown here is derived from an EMBL/GenBank/DDBJ whole genome shotgun (WGS) entry which is preliminary data.</text>
</comment>
<dbReference type="Gene3D" id="3.90.320.10">
    <property type="match status" value="1"/>
</dbReference>
<protein>
    <submittedName>
        <fullName evidence="1">Uncharacterized protein</fullName>
    </submittedName>
</protein>
<sequence length="293" mass="33099">MTTTITAEEIPGTIDGIRMASQALYTPGLGEKELARDIESVLTYQILNQPRSQQKIIGPSEIGTDCEHCLAAKLAGWEQSEKGIAWAPTIGTAVHALFEEFFHRNQLRIIGQNPDQPVSMEAHRYWWEQKTMVGKIGDQEIWGSTDLIDLTVGATVDWKLVGKSVLDNYRRKGPTPQYRVQAHLYAKGWNDAGVKVDHVSIAFLPRTTIKFSDRYWWSEPYNEQIAVDALAKANQIHTNLKALEAISVEVRDNWISSLPRADHCRDCERFQQDWTPNAKPQVTNGVDMTLPTK</sequence>
<dbReference type="EMBL" id="VULO01000011">
    <property type="protein sequence ID" value="MSS84998.1"/>
    <property type="molecule type" value="Genomic_DNA"/>
</dbReference>
<name>A0A6N7WA22_9ACTO</name>
<proteinExistence type="predicted"/>
<evidence type="ECO:0000313" key="1">
    <source>
        <dbReference type="EMBL" id="MSS84998.1"/>
    </source>
</evidence>
<gene>
    <name evidence="1" type="ORF">FYJ24_09520</name>
</gene>
<evidence type="ECO:0000313" key="2">
    <source>
        <dbReference type="Proteomes" id="UP000470875"/>
    </source>
</evidence>
<reference evidence="1 2" key="1">
    <citation type="submission" date="2019-08" db="EMBL/GenBank/DDBJ databases">
        <title>In-depth cultivation of the pig gut microbiome towards novel bacterial diversity and tailored functional studies.</title>
        <authorList>
            <person name="Wylensek D."/>
            <person name="Hitch T.C.A."/>
            <person name="Clavel T."/>
        </authorList>
    </citation>
    <scope>NUCLEOTIDE SEQUENCE [LARGE SCALE GENOMIC DNA]</scope>
    <source>
        <strain evidence="1 2">WB03_NA08</strain>
    </source>
</reference>
<dbReference type="InterPro" id="IPR011604">
    <property type="entry name" value="PDDEXK-like_dom_sf"/>
</dbReference>
<dbReference type="RefSeq" id="WP_154545857.1">
    <property type="nucleotide sequence ID" value="NZ_VULO01000011.1"/>
</dbReference>
<organism evidence="1 2">
    <name type="scientific">Scrofimicrobium canadense</name>
    <dbReference type="NCBI Taxonomy" id="2652290"/>
    <lineage>
        <taxon>Bacteria</taxon>
        <taxon>Bacillati</taxon>
        <taxon>Actinomycetota</taxon>
        <taxon>Actinomycetes</taxon>
        <taxon>Actinomycetales</taxon>
        <taxon>Actinomycetaceae</taxon>
        <taxon>Scrofimicrobium</taxon>
    </lineage>
</organism>
<accession>A0A6N7WA22</accession>